<dbReference type="OrthoDB" id="9319231at2759"/>
<protein>
    <submittedName>
        <fullName evidence="2">IL9 protein</fullName>
    </submittedName>
</protein>
<dbReference type="AlphaFoldDB" id="A0A7K9T6T9"/>
<comment type="caution">
    <text evidence="2">The sequence shown here is derived from an EMBL/GenBank/DDBJ whole genome shotgun (WGS) entry which is preliminary data.</text>
</comment>
<dbReference type="InterPro" id="IPR020447">
    <property type="entry name" value="IL-9"/>
</dbReference>
<proteinExistence type="predicted"/>
<organism evidence="2 3">
    <name type="scientific">Galbula dea</name>
    <dbReference type="NCBI Taxonomy" id="1109041"/>
    <lineage>
        <taxon>Eukaryota</taxon>
        <taxon>Metazoa</taxon>
        <taxon>Chordata</taxon>
        <taxon>Craniata</taxon>
        <taxon>Vertebrata</taxon>
        <taxon>Euteleostomi</taxon>
        <taxon>Archelosauria</taxon>
        <taxon>Archosauria</taxon>
        <taxon>Dinosauria</taxon>
        <taxon>Saurischia</taxon>
        <taxon>Theropoda</taxon>
        <taxon>Coelurosauria</taxon>
        <taxon>Aves</taxon>
        <taxon>Neognathae</taxon>
        <taxon>Neoaves</taxon>
        <taxon>Telluraves</taxon>
        <taxon>Coraciimorphae</taxon>
        <taxon>Piciformes</taxon>
        <taxon>Galbulidae</taxon>
        <taxon>Galbula</taxon>
    </lineage>
</organism>
<feature type="non-terminal residue" evidence="2">
    <location>
        <position position="135"/>
    </location>
</feature>
<evidence type="ECO:0000313" key="2">
    <source>
        <dbReference type="EMBL" id="NXI43750.1"/>
    </source>
</evidence>
<dbReference type="GO" id="GO:0005615">
    <property type="term" value="C:extracellular space"/>
    <property type="evidence" value="ECO:0007669"/>
    <property type="project" value="TreeGrafter"/>
</dbReference>
<feature type="signal peptide" evidence="1">
    <location>
        <begin position="1"/>
        <end position="20"/>
    </location>
</feature>
<reference evidence="2 3" key="1">
    <citation type="submission" date="2019-09" db="EMBL/GenBank/DDBJ databases">
        <title>Bird 10,000 Genomes (B10K) Project - Family phase.</title>
        <authorList>
            <person name="Zhang G."/>
        </authorList>
    </citation>
    <scope>NUCLEOTIDE SEQUENCE [LARGE SCALE GENOMIC DNA]</scope>
    <source>
        <strain evidence="2">B10K-DU-001-62</strain>
        <tissue evidence="2">Muscle</tissue>
    </source>
</reference>
<dbReference type="GO" id="GO:0005125">
    <property type="term" value="F:cytokine activity"/>
    <property type="evidence" value="ECO:0007669"/>
    <property type="project" value="TreeGrafter"/>
</dbReference>
<dbReference type="EMBL" id="VWZX01007460">
    <property type="protein sequence ID" value="NXI43750.1"/>
    <property type="molecule type" value="Genomic_DNA"/>
</dbReference>
<dbReference type="GO" id="GO:0005140">
    <property type="term" value="F:interleukin-9 receptor binding"/>
    <property type="evidence" value="ECO:0007669"/>
    <property type="project" value="TreeGrafter"/>
</dbReference>
<dbReference type="Proteomes" id="UP000566440">
    <property type="component" value="Unassembled WGS sequence"/>
</dbReference>
<sequence length="135" mass="15352">MKASMLPYLLFSCLLLSVQAQNCIFSEIIRHTNRLLKESSVGCPCRETANSSCSCLPIPKPGHELACFVEGAEYMLKNNISSNSILERLHLAFQIQLDRSLCKSLAHEHQCQYKTQGDVKEFLTEILRTYQEINK</sequence>
<evidence type="ECO:0000313" key="3">
    <source>
        <dbReference type="Proteomes" id="UP000566440"/>
    </source>
</evidence>
<keyword evidence="1" id="KW-0732">Signal</keyword>
<dbReference type="PANTHER" id="PTHR16926">
    <property type="entry name" value="INTERLEUKIN 9"/>
    <property type="match status" value="1"/>
</dbReference>
<name>A0A7K9T6T9_9PICI</name>
<accession>A0A7K9T6T9</accession>
<gene>
    <name evidence="2" type="primary">Il9</name>
    <name evidence="2" type="ORF">GALDEA_R04389</name>
</gene>
<dbReference type="PANTHER" id="PTHR16926:SF1">
    <property type="entry name" value="INTERLEUKIN-9"/>
    <property type="match status" value="1"/>
</dbReference>
<feature type="chain" id="PRO_5029638031" evidence="1">
    <location>
        <begin position="21"/>
        <end position="135"/>
    </location>
</feature>
<evidence type="ECO:0000256" key="1">
    <source>
        <dbReference type="SAM" id="SignalP"/>
    </source>
</evidence>
<feature type="non-terminal residue" evidence="2">
    <location>
        <position position="1"/>
    </location>
</feature>
<keyword evidence="3" id="KW-1185">Reference proteome</keyword>